<dbReference type="GO" id="GO:0008579">
    <property type="term" value="F:JUN kinase phosphatase activity"/>
    <property type="evidence" value="ECO:0007669"/>
    <property type="project" value="TreeGrafter"/>
</dbReference>
<reference evidence="3" key="1">
    <citation type="submission" date="2022-07" db="EMBL/GenBank/DDBJ databases">
        <title>Genome Sequence of Physisporinus lineatus.</title>
        <authorList>
            <person name="Buettner E."/>
        </authorList>
    </citation>
    <scope>NUCLEOTIDE SEQUENCE</scope>
    <source>
        <strain evidence="3">VT162</strain>
    </source>
</reference>
<dbReference type="EMBL" id="JANAWD010000039">
    <property type="protein sequence ID" value="KAJ3489786.1"/>
    <property type="molecule type" value="Genomic_DNA"/>
</dbReference>
<evidence type="ECO:0008006" key="5">
    <source>
        <dbReference type="Google" id="ProtNLM"/>
    </source>
</evidence>
<dbReference type="InterPro" id="IPR029021">
    <property type="entry name" value="Prot-tyrosine_phosphatase-like"/>
</dbReference>
<sequence>MGVAILVDAPYLYLGPRSSASPSFLTKYHITDVLSIGSTPPSTLSHITYHRISLSDDAEAPIDHAVSAASEIITTIASHPPRRIFVHCSAAVSRSPTLMAAYLMKNRGMSLKEALGRLITARPAICPNPGFIAQLKHLEITIYGRSSLEVDVLPAKKGDRLQLFCREKA</sequence>
<gene>
    <name evidence="3" type="ORF">NLI96_g1875</name>
</gene>
<name>A0AAD5V9S0_9APHY</name>
<keyword evidence="4" id="KW-1185">Reference proteome</keyword>
<dbReference type="SMART" id="SM00195">
    <property type="entry name" value="DSPc"/>
    <property type="match status" value="1"/>
</dbReference>
<feature type="domain" description="Tyrosine-protein phosphatase" evidence="1">
    <location>
        <begin position="4"/>
        <end position="144"/>
    </location>
</feature>
<dbReference type="InterPro" id="IPR000340">
    <property type="entry name" value="Dual-sp_phosphatase_cat-dom"/>
</dbReference>
<dbReference type="CDD" id="cd14498">
    <property type="entry name" value="DSP"/>
    <property type="match status" value="1"/>
</dbReference>
<protein>
    <recommendedName>
        <fullName evidence="5">Protein-tyrosine-phosphatase</fullName>
    </recommendedName>
</protein>
<dbReference type="InterPro" id="IPR000387">
    <property type="entry name" value="Tyr_Pase_dom"/>
</dbReference>
<dbReference type="SUPFAM" id="SSF52799">
    <property type="entry name" value="(Phosphotyrosine protein) phosphatases II"/>
    <property type="match status" value="1"/>
</dbReference>
<accession>A0AAD5V9S0</accession>
<dbReference type="AlphaFoldDB" id="A0AAD5V9S0"/>
<dbReference type="Gene3D" id="3.90.190.10">
    <property type="entry name" value="Protein tyrosine phosphatase superfamily"/>
    <property type="match status" value="1"/>
</dbReference>
<dbReference type="PROSITE" id="PS50054">
    <property type="entry name" value="TYR_PHOSPHATASE_DUAL"/>
    <property type="match status" value="1"/>
</dbReference>
<dbReference type="PROSITE" id="PS50056">
    <property type="entry name" value="TYR_PHOSPHATASE_2"/>
    <property type="match status" value="1"/>
</dbReference>
<organism evidence="3 4">
    <name type="scientific">Meripilus lineatus</name>
    <dbReference type="NCBI Taxonomy" id="2056292"/>
    <lineage>
        <taxon>Eukaryota</taxon>
        <taxon>Fungi</taxon>
        <taxon>Dikarya</taxon>
        <taxon>Basidiomycota</taxon>
        <taxon>Agaricomycotina</taxon>
        <taxon>Agaricomycetes</taxon>
        <taxon>Polyporales</taxon>
        <taxon>Meripilaceae</taxon>
        <taxon>Meripilus</taxon>
    </lineage>
</organism>
<dbReference type="InterPro" id="IPR020422">
    <property type="entry name" value="TYR_PHOSPHATASE_DUAL_dom"/>
</dbReference>
<dbReference type="PANTHER" id="PTHR46377">
    <property type="entry name" value="DUAL SPECIFICITY PROTEIN PHOSPHATASE 19"/>
    <property type="match status" value="1"/>
</dbReference>
<dbReference type="GO" id="GO:0005737">
    <property type="term" value="C:cytoplasm"/>
    <property type="evidence" value="ECO:0007669"/>
    <property type="project" value="TreeGrafter"/>
</dbReference>
<dbReference type="PANTHER" id="PTHR46377:SF1">
    <property type="entry name" value="DUAL SPECIFICITY PROTEIN PHOSPHATASE 19"/>
    <property type="match status" value="1"/>
</dbReference>
<evidence type="ECO:0000259" key="1">
    <source>
        <dbReference type="PROSITE" id="PS50054"/>
    </source>
</evidence>
<dbReference type="Proteomes" id="UP001212997">
    <property type="component" value="Unassembled WGS sequence"/>
</dbReference>
<dbReference type="Pfam" id="PF00782">
    <property type="entry name" value="DSPc"/>
    <property type="match status" value="1"/>
</dbReference>
<evidence type="ECO:0000259" key="2">
    <source>
        <dbReference type="PROSITE" id="PS50056"/>
    </source>
</evidence>
<evidence type="ECO:0000313" key="3">
    <source>
        <dbReference type="EMBL" id="KAJ3489786.1"/>
    </source>
</evidence>
<comment type="caution">
    <text evidence="3">The sequence shown here is derived from an EMBL/GenBank/DDBJ whole genome shotgun (WGS) entry which is preliminary data.</text>
</comment>
<evidence type="ECO:0000313" key="4">
    <source>
        <dbReference type="Proteomes" id="UP001212997"/>
    </source>
</evidence>
<proteinExistence type="predicted"/>
<feature type="domain" description="Tyrosine specific protein phosphatases" evidence="2">
    <location>
        <begin position="63"/>
        <end position="125"/>
    </location>
</feature>